<dbReference type="SUPFAM" id="SSF102588">
    <property type="entry name" value="LmbE-like"/>
    <property type="match status" value="1"/>
</dbReference>
<keyword evidence="3" id="KW-1185">Reference proteome</keyword>
<evidence type="ECO:0000256" key="1">
    <source>
        <dbReference type="ARBA" id="ARBA00022833"/>
    </source>
</evidence>
<reference evidence="2 3" key="1">
    <citation type="submission" date="2019-12" db="EMBL/GenBank/DDBJ databases">
        <title>Nocardia sp. nov. ET3-3 isolated from soil.</title>
        <authorList>
            <person name="Kanchanasin P."/>
            <person name="Tanasupawat S."/>
            <person name="Yuki M."/>
            <person name="Kudo T."/>
        </authorList>
    </citation>
    <scope>NUCLEOTIDE SEQUENCE [LARGE SCALE GENOMIC DNA]</scope>
    <source>
        <strain evidence="2 3">ET3-3</strain>
    </source>
</reference>
<dbReference type="GO" id="GO:0016137">
    <property type="term" value="P:glycoside metabolic process"/>
    <property type="evidence" value="ECO:0007669"/>
    <property type="project" value="UniProtKB-ARBA"/>
</dbReference>
<protein>
    <submittedName>
        <fullName evidence="2">PIG-L family deacetylase</fullName>
    </submittedName>
</protein>
<name>A0A7K1V4Y6_9NOCA</name>
<dbReference type="Gene3D" id="3.40.50.10320">
    <property type="entry name" value="LmbE-like"/>
    <property type="match status" value="1"/>
</dbReference>
<evidence type="ECO:0000313" key="3">
    <source>
        <dbReference type="Proteomes" id="UP000466794"/>
    </source>
</evidence>
<gene>
    <name evidence="2" type="ORF">GPX89_30750</name>
</gene>
<accession>A0A7K1V4Y6</accession>
<dbReference type="PANTHER" id="PTHR12993">
    <property type="entry name" value="N-ACETYLGLUCOSAMINYL-PHOSPHATIDYLINOSITOL DE-N-ACETYLASE-RELATED"/>
    <property type="match status" value="1"/>
</dbReference>
<dbReference type="AlphaFoldDB" id="A0A7K1V4Y6"/>
<dbReference type="Proteomes" id="UP000466794">
    <property type="component" value="Unassembled WGS sequence"/>
</dbReference>
<dbReference type="EMBL" id="WRPP01000006">
    <property type="protein sequence ID" value="MVU81607.1"/>
    <property type="molecule type" value="Genomic_DNA"/>
</dbReference>
<dbReference type="PANTHER" id="PTHR12993:SF26">
    <property type="entry name" value="1D-MYO-INOSITOL 2-ACETAMIDO-2-DEOXY-ALPHA-D-GLUCOPYRANOSIDE DEACETYLASE"/>
    <property type="match status" value="1"/>
</dbReference>
<organism evidence="2 3">
    <name type="scientific">Nocardia terrae</name>
    <dbReference type="NCBI Taxonomy" id="2675851"/>
    <lineage>
        <taxon>Bacteria</taxon>
        <taxon>Bacillati</taxon>
        <taxon>Actinomycetota</taxon>
        <taxon>Actinomycetes</taxon>
        <taxon>Mycobacteriales</taxon>
        <taxon>Nocardiaceae</taxon>
        <taxon>Nocardia</taxon>
    </lineage>
</organism>
<proteinExistence type="predicted"/>
<dbReference type="InterPro" id="IPR003737">
    <property type="entry name" value="GlcNAc_PI_deacetylase-related"/>
</dbReference>
<dbReference type="GO" id="GO:0016811">
    <property type="term" value="F:hydrolase activity, acting on carbon-nitrogen (but not peptide) bonds, in linear amides"/>
    <property type="evidence" value="ECO:0007669"/>
    <property type="project" value="TreeGrafter"/>
</dbReference>
<comment type="caution">
    <text evidence="2">The sequence shown here is derived from an EMBL/GenBank/DDBJ whole genome shotgun (WGS) entry which is preliminary data.</text>
</comment>
<keyword evidence="1" id="KW-0862">Zinc</keyword>
<sequence>MATVVAFHAHPDDEIILTGGTLAKLAHAGHRAVIVVACDGHMGPFDGAVAPRLRELRASAGVLGVARVEHLGYADSGHGPILYPDPPGRTRFARAGIGEAAERLASILSEEQPEILLSYDRNGGYGHRDHVRVHEVGVKAADLAGVGRVLDATLPRELLRHLTIPARWLGYDASAVGEGYTARSDITHRIDVGAFAELRLRALAEHRTVLDGPGRFATIARALRRIPKPLQTRLFRWEWFGEEGHRRLVSGPFDDIFIRPTTNQ</sequence>
<dbReference type="InterPro" id="IPR024078">
    <property type="entry name" value="LmbE-like_dom_sf"/>
</dbReference>
<dbReference type="RefSeq" id="WP_328602474.1">
    <property type="nucleotide sequence ID" value="NZ_WRPP01000006.1"/>
</dbReference>
<dbReference type="Pfam" id="PF02585">
    <property type="entry name" value="PIG-L"/>
    <property type="match status" value="1"/>
</dbReference>
<evidence type="ECO:0000313" key="2">
    <source>
        <dbReference type="EMBL" id="MVU81607.1"/>
    </source>
</evidence>